<gene>
    <name evidence="1" type="ORF">QFC20_007094</name>
</gene>
<comment type="caution">
    <text evidence="1">The sequence shown here is derived from an EMBL/GenBank/DDBJ whole genome shotgun (WGS) entry which is preliminary data.</text>
</comment>
<dbReference type="EMBL" id="JASBWS010000151">
    <property type="protein sequence ID" value="KAJ9093635.1"/>
    <property type="molecule type" value="Genomic_DNA"/>
</dbReference>
<sequence>MGAVIYVDGVQEVTEDETPDLPAGDLASIRVVFERGSFKEKNKVLKKDVAPGAEEYEIGPINEDMKRDFLVGVLTELGERTESAHVKAHSVGTYIVHPDDVAEGFYSMKLHYAPKELLRARGILNEPTRNGAQKATGSASRQKRSAADQPEAARKRARKAQDRQEVSAVKPAVD</sequence>
<evidence type="ECO:0000313" key="2">
    <source>
        <dbReference type="Proteomes" id="UP001230649"/>
    </source>
</evidence>
<dbReference type="Proteomes" id="UP001230649">
    <property type="component" value="Unassembled WGS sequence"/>
</dbReference>
<proteinExistence type="predicted"/>
<keyword evidence="2" id="KW-1185">Reference proteome</keyword>
<accession>A0ACC2V3D2</accession>
<name>A0ACC2V3D2_9TREE</name>
<reference evidence="1" key="1">
    <citation type="submission" date="2023-04" db="EMBL/GenBank/DDBJ databases">
        <title>Draft Genome sequencing of Naganishia species isolated from polar environments using Oxford Nanopore Technology.</title>
        <authorList>
            <person name="Leo P."/>
            <person name="Venkateswaran K."/>
        </authorList>
    </citation>
    <scope>NUCLEOTIDE SEQUENCE</scope>
    <source>
        <strain evidence="1">MNA-CCFEE 5262</strain>
    </source>
</reference>
<organism evidence="1 2">
    <name type="scientific">Naganishia adeliensis</name>
    <dbReference type="NCBI Taxonomy" id="92952"/>
    <lineage>
        <taxon>Eukaryota</taxon>
        <taxon>Fungi</taxon>
        <taxon>Dikarya</taxon>
        <taxon>Basidiomycota</taxon>
        <taxon>Agaricomycotina</taxon>
        <taxon>Tremellomycetes</taxon>
        <taxon>Filobasidiales</taxon>
        <taxon>Filobasidiaceae</taxon>
        <taxon>Naganishia</taxon>
    </lineage>
</organism>
<protein>
    <submittedName>
        <fullName evidence="1">Uncharacterized protein</fullName>
    </submittedName>
</protein>
<evidence type="ECO:0000313" key="1">
    <source>
        <dbReference type="EMBL" id="KAJ9093635.1"/>
    </source>
</evidence>